<comment type="subcellular location">
    <subcellularLocation>
        <location evidence="1">Membrane</location>
        <topology evidence="1">Multi-pass membrane protein</topology>
    </subcellularLocation>
</comment>
<keyword evidence="6 7" id="KW-0472">Membrane</keyword>
<protein>
    <submittedName>
        <fullName evidence="9">Purine-cytosine permease family protein</fullName>
    </submittedName>
</protein>
<comment type="similarity">
    <text evidence="2 7">Belongs to the purine-cytosine permease (2.A.39) family.</text>
</comment>
<dbReference type="PIRSF" id="PIRSF002744">
    <property type="entry name" value="Pur-cyt_permease"/>
    <property type="match status" value="1"/>
</dbReference>
<comment type="caution">
    <text evidence="9">The sequence shown here is derived from an EMBL/GenBank/DDBJ whole genome shotgun (WGS) entry which is preliminary data.</text>
</comment>
<keyword evidence="3 7" id="KW-0813">Transport</keyword>
<feature type="transmembrane region" description="Helical" evidence="8">
    <location>
        <begin position="257"/>
        <end position="279"/>
    </location>
</feature>
<name>A0ABW5GRK1_9PSEU</name>
<feature type="transmembrane region" description="Helical" evidence="8">
    <location>
        <begin position="299"/>
        <end position="319"/>
    </location>
</feature>
<feature type="transmembrane region" description="Helical" evidence="8">
    <location>
        <begin position="182"/>
        <end position="203"/>
    </location>
</feature>
<feature type="transmembrane region" description="Helical" evidence="8">
    <location>
        <begin position="215"/>
        <end position="236"/>
    </location>
</feature>
<feature type="transmembrane region" description="Helical" evidence="8">
    <location>
        <begin position="154"/>
        <end position="175"/>
    </location>
</feature>
<evidence type="ECO:0000256" key="1">
    <source>
        <dbReference type="ARBA" id="ARBA00004141"/>
    </source>
</evidence>
<sequence length="479" mass="49664">MSSTPLSPAADVPVRGPGGGVRIEAHGIDVIGDEERHGRARQLFGVWAAPNVSYLSLVVGGALVLMGLNLWQALAVIVAGNLCWVLVGVVAVSGPAAGAPSAVIMRAMFGARGNRVVIGINGWFVSVCYVALSWAAASVTAFSLFARCGIELDVVGKVLVIVGIAAVTLVISVYGHGVIVKLYLPLTLVLAVVFVVLAGYVFGHTDWAYRPPEPLRGAGLWAALTGGLALVASAALSYNNSADFARYLPRSTRPAAIAGWTTLGAFVPSVLFTMLGALAATTLDMRDPQTALAGVLPGWFTPVFLVAVILGAIANNAMTVYSSGLALQVMGVRLRRSRSVLLDGTLGVLLTLYALLVSNFLDAVSHLLQLMVVLLGPMMAIYVADIVLRRNRYDGHALSDQTKSGPFWYAGGVNWTGIAALVAGALVAASCLAVPGLYTGFLADAIGGIDLSLPAGIVVAAVVYSAATRPRLAAARRAH</sequence>
<evidence type="ECO:0000313" key="10">
    <source>
        <dbReference type="Proteomes" id="UP001597419"/>
    </source>
</evidence>
<dbReference type="PANTHER" id="PTHR31806:SF1">
    <property type="entry name" value="PURINE-CYTOSINE PERMEASE FCY2-RELATED"/>
    <property type="match status" value="1"/>
</dbReference>
<dbReference type="InterPro" id="IPR001248">
    <property type="entry name" value="Pur-cyt_permease"/>
</dbReference>
<dbReference type="Gene3D" id="1.10.4160.10">
    <property type="entry name" value="Hydantoin permease"/>
    <property type="match status" value="1"/>
</dbReference>
<feature type="transmembrane region" description="Helical" evidence="8">
    <location>
        <begin position="367"/>
        <end position="388"/>
    </location>
</feature>
<dbReference type="EMBL" id="JBHUKU010000021">
    <property type="protein sequence ID" value="MFD2463515.1"/>
    <property type="molecule type" value="Genomic_DNA"/>
</dbReference>
<evidence type="ECO:0000256" key="6">
    <source>
        <dbReference type="ARBA" id="ARBA00023136"/>
    </source>
</evidence>
<evidence type="ECO:0000256" key="5">
    <source>
        <dbReference type="ARBA" id="ARBA00022989"/>
    </source>
</evidence>
<dbReference type="Pfam" id="PF02133">
    <property type="entry name" value="Transp_cyt_pur"/>
    <property type="match status" value="1"/>
</dbReference>
<dbReference type="InterPro" id="IPR026030">
    <property type="entry name" value="Pur-cyt_permease_Fcy2/21/22"/>
</dbReference>
<reference evidence="10" key="1">
    <citation type="journal article" date="2019" name="Int. J. Syst. Evol. Microbiol.">
        <title>The Global Catalogue of Microorganisms (GCM) 10K type strain sequencing project: providing services to taxonomists for standard genome sequencing and annotation.</title>
        <authorList>
            <consortium name="The Broad Institute Genomics Platform"/>
            <consortium name="The Broad Institute Genome Sequencing Center for Infectious Disease"/>
            <person name="Wu L."/>
            <person name="Ma J."/>
        </authorList>
    </citation>
    <scope>NUCLEOTIDE SEQUENCE [LARGE SCALE GENOMIC DNA]</scope>
    <source>
        <strain evidence="10">CGMCC 4.7643</strain>
    </source>
</reference>
<dbReference type="PANTHER" id="PTHR31806">
    <property type="entry name" value="PURINE-CYTOSINE PERMEASE FCY2-RELATED"/>
    <property type="match status" value="1"/>
</dbReference>
<evidence type="ECO:0000256" key="8">
    <source>
        <dbReference type="SAM" id="Phobius"/>
    </source>
</evidence>
<feature type="transmembrane region" description="Helical" evidence="8">
    <location>
        <begin position="44"/>
        <end position="68"/>
    </location>
</feature>
<evidence type="ECO:0000256" key="7">
    <source>
        <dbReference type="PIRNR" id="PIRNR002744"/>
    </source>
</evidence>
<feature type="transmembrane region" description="Helical" evidence="8">
    <location>
        <begin position="116"/>
        <end position="142"/>
    </location>
</feature>
<feature type="transmembrane region" description="Helical" evidence="8">
    <location>
        <begin position="340"/>
        <end position="361"/>
    </location>
</feature>
<feature type="transmembrane region" description="Helical" evidence="8">
    <location>
        <begin position="408"/>
        <end position="435"/>
    </location>
</feature>
<dbReference type="RefSeq" id="WP_345400421.1">
    <property type="nucleotide sequence ID" value="NZ_BAABHG010000011.1"/>
</dbReference>
<evidence type="ECO:0000256" key="3">
    <source>
        <dbReference type="ARBA" id="ARBA00022448"/>
    </source>
</evidence>
<keyword evidence="10" id="KW-1185">Reference proteome</keyword>
<feature type="transmembrane region" description="Helical" evidence="8">
    <location>
        <begin position="74"/>
        <end position="104"/>
    </location>
</feature>
<gene>
    <name evidence="9" type="ORF">ACFSYJ_33220</name>
</gene>
<organism evidence="9 10">
    <name type="scientific">Amycolatopsis samaneae</name>
    <dbReference type="NCBI Taxonomy" id="664691"/>
    <lineage>
        <taxon>Bacteria</taxon>
        <taxon>Bacillati</taxon>
        <taxon>Actinomycetota</taxon>
        <taxon>Actinomycetes</taxon>
        <taxon>Pseudonocardiales</taxon>
        <taxon>Pseudonocardiaceae</taxon>
        <taxon>Amycolatopsis</taxon>
    </lineage>
</organism>
<evidence type="ECO:0000256" key="4">
    <source>
        <dbReference type="ARBA" id="ARBA00022692"/>
    </source>
</evidence>
<keyword evidence="5 8" id="KW-1133">Transmembrane helix</keyword>
<keyword evidence="4 8" id="KW-0812">Transmembrane</keyword>
<proteinExistence type="inferred from homology"/>
<evidence type="ECO:0000313" key="9">
    <source>
        <dbReference type="EMBL" id="MFD2463515.1"/>
    </source>
</evidence>
<accession>A0ABW5GRK1</accession>
<feature type="transmembrane region" description="Helical" evidence="8">
    <location>
        <begin position="441"/>
        <end position="467"/>
    </location>
</feature>
<evidence type="ECO:0000256" key="2">
    <source>
        <dbReference type="ARBA" id="ARBA00008974"/>
    </source>
</evidence>
<dbReference type="Proteomes" id="UP001597419">
    <property type="component" value="Unassembled WGS sequence"/>
</dbReference>